<dbReference type="EMBL" id="BAABJH010000001">
    <property type="protein sequence ID" value="GAA4887627.1"/>
    <property type="molecule type" value="Genomic_DNA"/>
</dbReference>
<dbReference type="InterPro" id="IPR053143">
    <property type="entry name" value="Arylsulfate_ST"/>
</dbReference>
<evidence type="ECO:0000256" key="1">
    <source>
        <dbReference type="ARBA" id="ARBA00022729"/>
    </source>
</evidence>
<evidence type="ECO:0000313" key="3">
    <source>
        <dbReference type="EMBL" id="GAA4887627.1"/>
    </source>
</evidence>
<feature type="domain" description="Secretion system C-terminal sorting" evidence="2">
    <location>
        <begin position="484"/>
        <end position="549"/>
    </location>
</feature>
<organism evidence="3 4">
    <name type="scientific">Flaviramulus aquimarinus</name>
    <dbReference type="NCBI Taxonomy" id="1170456"/>
    <lineage>
        <taxon>Bacteria</taxon>
        <taxon>Pseudomonadati</taxon>
        <taxon>Bacteroidota</taxon>
        <taxon>Flavobacteriia</taxon>
        <taxon>Flavobacteriales</taxon>
        <taxon>Flavobacteriaceae</taxon>
        <taxon>Flaviramulus</taxon>
    </lineage>
</organism>
<dbReference type="NCBIfam" id="TIGR04183">
    <property type="entry name" value="Por_Secre_tail"/>
    <property type="match status" value="1"/>
</dbReference>
<dbReference type="PANTHER" id="PTHR35340">
    <property type="entry name" value="PQQ ENZYME REPEAT PROTEIN-RELATED"/>
    <property type="match status" value="1"/>
</dbReference>
<dbReference type="PANTHER" id="PTHR35340:SF5">
    <property type="entry name" value="ASST-DOMAIN-CONTAINING PROTEIN"/>
    <property type="match status" value="1"/>
</dbReference>
<gene>
    <name evidence="3" type="ORF">GCM10023311_09250</name>
</gene>
<protein>
    <submittedName>
        <fullName evidence="3">Aryl-sulfate sulfotransferase</fullName>
    </submittedName>
</protein>
<dbReference type="SUPFAM" id="SSF50998">
    <property type="entry name" value="Quinoprotein alcohol dehydrogenase-like"/>
    <property type="match status" value="1"/>
</dbReference>
<comment type="caution">
    <text evidence="3">The sequence shown here is derived from an EMBL/GenBank/DDBJ whole genome shotgun (WGS) entry which is preliminary data.</text>
</comment>
<dbReference type="InterPro" id="IPR026444">
    <property type="entry name" value="Secre_tail"/>
</dbReference>
<keyword evidence="4" id="KW-1185">Reference proteome</keyword>
<evidence type="ECO:0000259" key="2">
    <source>
        <dbReference type="Pfam" id="PF18962"/>
    </source>
</evidence>
<dbReference type="Proteomes" id="UP001500433">
    <property type="component" value="Unassembled WGS sequence"/>
</dbReference>
<keyword evidence="1" id="KW-0732">Signal</keyword>
<name>A0ABP9EWS3_9FLAO</name>
<dbReference type="Pfam" id="PF05935">
    <property type="entry name" value="Arylsulfotrans"/>
    <property type="match status" value="1"/>
</dbReference>
<reference evidence="4" key="1">
    <citation type="journal article" date="2019" name="Int. J. Syst. Evol. Microbiol.">
        <title>The Global Catalogue of Microorganisms (GCM) 10K type strain sequencing project: providing services to taxonomists for standard genome sequencing and annotation.</title>
        <authorList>
            <consortium name="The Broad Institute Genomics Platform"/>
            <consortium name="The Broad Institute Genome Sequencing Center for Infectious Disease"/>
            <person name="Wu L."/>
            <person name="Ma J."/>
        </authorList>
    </citation>
    <scope>NUCLEOTIDE SEQUENCE [LARGE SCALE GENOMIC DNA]</scope>
    <source>
        <strain evidence="4">JCM 18274</strain>
    </source>
</reference>
<dbReference type="Pfam" id="PF18962">
    <property type="entry name" value="Por_Secre_tail"/>
    <property type="match status" value="1"/>
</dbReference>
<evidence type="ECO:0000313" key="4">
    <source>
        <dbReference type="Proteomes" id="UP001500433"/>
    </source>
</evidence>
<dbReference type="InterPro" id="IPR011047">
    <property type="entry name" value="Quinoprotein_ADH-like_sf"/>
</dbReference>
<dbReference type="RefSeq" id="WP_345272861.1">
    <property type="nucleotide sequence ID" value="NZ_BAABJH010000001.1"/>
</dbReference>
<dbReference type="InterPro" id="IPR010262">
    <property type="entry name" value="Arylsulfotransferase_bact"/>
</dbReference>
<sequence>MKRLYIIFAFLGALHSYSQNTVGTITNELGVYNGYTLFTPNHSGDTYLINNCGEIINQWNTTNRPGVAIYLLENGNLLRTAKIENTDITFGGVGGKIELYDWDNNLLWEYTYSSSTFSQHHDVFPLPNGNILMLVATTMSQAEAIQAGRDPSKLIEGKLYNEQILELEPVGSNQANIVWEWNINDHLIQDFDNTKSNFGVVADSPQLLNINYLSSGNPGQANWLHVNSIQYNANLDQIILSSRHMNEVYIIDHSTSTLEASEHSGGTYGKGGDFLYRWGNPEAYNHGNSTDKQLFGQHYPHWIADGLTDAGKIIIFNNGFERGVAGDEFFSSVDIIDPLESSAGFYIYDPINGYGPTMAEWSYTKPIKEEFYSQILSSAQRLPNGNTLICSGAFGRLFEIDSSNNIVWEYINPDTIAFGDQLIQTQGELPSAFGSIFRVLKYPLDYPAFNGRDLTPRDTIEKGEDLSNCEVLNTKTFKLANLKVFPNPTKDVITIATTNTINTIEIYSTLGQLITTKSNSKKISLSHLTKGMYIMKIYADHASITQKIIKD</sequence>
<proteinExistence type="predicted"/>
<accession>A0ABP9EWS3</accession>